<dbReference type="Gene3D" id="3.40.50.1820">
    <property type="entry name" value="alpha/beta hydrolase"/>
    <property type="match status" value="1"/>
</dbReference>
<reference evidence="6" key="2">
    <citation type="submission" date="2020-09" db="EMBL/GenBank/DDBJ databases">
        <authorList>
            <person name="Sun Q."/>
            <person name="Zhou Y."/>
        </authorList>
    </citation>
    <scope>NUCLEOTIDE SEQUENCE</scope>
    <source>
        <strain evidence="6">CGMCC 1.15725</strain>
    </source>
</reference>
<evidence type="ECO:0000256" key="3">
    <source>
        <dbReference type="PIRSR" id="PIRSR000443-1"/>
    </source>
</evidence>
<dbReference type="InterPro" id="IPR000073">
    <property type="entry name" value="AB_hydrolase_1"/>
</dbReference>
<dbReference type="InterPro" id="IPR029058">
    <property type="entry name" value="AB_hydrolase_fold"/>
</dbReference>
<proteinExistence type="inferred from homology"/>
<dbReference type="InterPro" id="IPR008220">
    <property type="entry name" value="HAT_MetX-like"/>
</dbReference>
<evidence type="ECO:0000259" key="5">
    <source>
        <dbReference type="Pfam" id="PF00561"/>
    </source>
</evidence>
<protein>
    <recommendedName>
        <fullName evidence="2">Probable acyltransferase</fullName>
        <ecNumber evidence="2">2.3.1.-</ecNumber>
    </recommendedName>
</protein>
<keyword evidence="4" id="KW-0732">Signal</keyword>
<name>A0A8J2YRY2_9PROT</name>
<evidence type="ECO:0000313" key="7">
    <source>
        <dbReference type="Proteomes" id="UP000646365"/>
    </source>
</evidence>
<comment type="subcellular location">
    <subcellularLocation>
        <location evidence="2">Cytoplasm</location>
    </subcellularLocation>
</comment>
<dbReference type="EC" id="2.3.1.-" evidence="2"/>
<gene>
    <name evidence="6" type="primary">metX</name>
    <name evidence="6" type="ORF">GCM10011611_18430</name>
</gene>
<dbReference type="EMBL" id="BMJQ01000004">
    <property type="protein sequence ID" value="GGF13039.1"/>
    <property type="molecule type" value="Genomic_DNA"/>
</dbReference>
<comment type="caution">
    <text evidence="6">The sequence shown here is derived from an EMBL/GenBank/DDBJ whole genome shotgun (WGS) entry which is preliminary data.</text>
</comment>
<evidence type="ECO:0000256" key="4">
    <source>
        <dbReference type="SAM" id="SignalP"/>
    </source>
</evidence>
<feature type="active site" evidence="2 3">
    <location>
        <position position="342"/>
    </location>
</feature>
<dbReference type="SUPFAM" id="SSF53474">
    <property type="entry name" value="alpha/beta-Hydrolases"/>
    <property type="match status" value="1"/>
</dbReference>
<keyword evidence="2" id="KW-0963">Cytoplasm</keyword>
<keyword evidence="7" id="KW-1185">Reference proteome</keyword>
<sequence length="395" mass="41973">MSDMRHGLMALGLAATVAGPAGAYDGLVEKQSFTYPGAFTTVGGATIAQVKVGYETLGKLDAAGSNAILIPHFFSGTSHFAGRYKADDKAPGYWDALVGPGKPLDTDKYFLISVDSLCNINVKDGIAVTTGPASIDPGTGKPYGSHFPEVQIRDFVTVQKALLDKLGVKKLHAVMGASMGSMQSYEWAASYPSMVERLIAVIPSAQADAYTIERVRHWGDIVKLDPNWKHGDYYGGPEPLDGLTMAFKVLSLDTLAPEWGAAQFGRKWADPAKDPAKSPDNLYAVETGADAAALSRAKAADAGNFVCLVRANELFTVGGKDDLAEGLKTVKAKTLLLPSHNDHLLFADATRHVRDLLDAQGTKVEYHELDGPLGHVNGVVGMGQAAAIVQKFLAE</sequence>
<dbReference type="GO" id="GO:0009092">
    <property type="term" value="P:homoserine metabolic process"/>
    <property type="evidence" value="ECO:0007669"/>
    <property type="project" value="TreeGrafter"/>
</dbReference>
<dbReference type="Gene3D" id="1.10.1740.110">
    <property type="match status" value="1"/>
</dbReference>
<reference evidence="6" key="1">
    <citation type="journal article" date="2014" name="Int. J. Syst. Evol. Microbiol.">
        <title>Complete genome sequence of Corynebacterium casei LMG S-19264T (=DSM 44701T), isolated from a smear-ripened cheese.</title>
        <authorList>
            <consortium name="US DOE Joint Genome Institute (JGI-PGF)"/>
            <person name="Walter F."/>
            <person name="Albersmeier A."/>
            <person name="Kalinowski J."/>
            <person name="Ruckert C."/>
        </authorList>
    </citation>
    <scope>NUCLEOTIDE SEQUENCE</scope>
    <source>
        <strain evidence="6">CGMCC 1.15725</strain>
    </source>
</reference>
<dbReference type="PANTHER" id="PTHR32268">
    <property type="entry name" value="HOMOSERINE O-ACETYLTRANSFERASE"/>
    <property type="match status" value="1"/>
</dbReference>
<dbReference type="AlphaFoldDB" id="A0A8J2YRY2"/>
<keyword evidence="2" id="KW-0012">Acyltransferase</keyword>
<comment type="similarity">
    <text evidence="2">Belongs to the AB hydrolase superfamily. MetX family.</text>
</comment>
<keyword evidence="2" id="KW-0028">Amino-acid biosynthesis</keyword>
<evidence type="ECO:0000313" key="6">
    <source>
        <dbReference type="EMBL" id="GGF13039.1"/>
    </source>
</evidence>
<feature type="domain" description="AB hydrolase-1" evidence="5">
    <location>
        <begin position="150"/>
        <end position="254"/>
    </location>
</feature>
<dbReference type="GO" id="GO:0004414">
    <property type="term" value="F:homoserine O-acetyltransferase activity"/>
    <property type="evidence" value="ECO:0007669"/>
    <property type="project" value="TreeGrafter"/>
</dbReference>
<feature type="chain" id="PRO_5035216012" description="Probable acyltransferase" evidence="4">
    <location>
        <begin position="24"/>
        <end position="395"/>
    </location>
</feature>
<dbReference type="PIRSF" id="PIRSF000443">
    <property type="entry name" value="Homoser_Ac_trans"/>
    <property type="match status" value="1"/>
</dbReference>
<keyword evidence="1 2" id="KW-0808">Transferase</keyword>
<dbReference type="GO" id="GO:0005737">
    <property type="term" value="C:cytoplasm"/>
    <property type="evidence" value="ECO:0007669"/>
    <property type="project" value="UniProtKB-SubCell"/>
</dbReference>
<comment type="subunit">
    <text evidence="2">Homodimer.</text>
</comment>
<organism evidence="6 7">
    <name type="scientific">Aliidongia dinghuensis</name>
    <dbReference type="NCBI Taxonomy" id="1867774"/>
    <lineage>
        <taxon>Bacteria</taxon>
        <taxon>Pseudomonadati</taxon>
        <taxon>Pseudomonadota</taxon>
        <taxon>Alphaproteobacteria</taxon>
        <taxon>Rhodospirillales</taxon>
        <taxon>Dongiaceae</taxon>
        <taxon>Aliidongia</taxon>
    </lineage>
</organism>
<dbReference type="Pfam" id="PF00561">
    <property type="entry name" value="Abhydrolase_1"/>
    <property type="match status" value="1"/>
</dbReference>
<evidence type="ECO:0000256" key="2">
    <source>
        <dbReference type="HAMAP-Rule" id="MF_00296"/>
    </source>
</evidence>
<comment type="caution">
    <text evidence="2">Lacks conserved residue(s) required for the propagation of feature annotation.</text>
</comment>
<dbReference type="Proteomes" id="UP000646365">
    <property type="component" value="Unassembled WGS sequence"/>
</dbReference>
<accession>A0A8J2YRY2</accession>
<evidence type="ECO:0000256" key="1">
    <source>
        <dbReference type="ARBA" id="ARBA00022679"/>
    </source>
</evidence>
<dbReference type="NCBIfam" id="NF005262">
    <property type="entry name" value="PRK06765.1"/>
    <property type="match status" value="1"/>
</dbReference>
<dbReference type="PANTHER" id="PTHR32268:SF11">
    <property type="entry name" value="HOMOSERINE O-ACETYLTRANSFERASE"/>
    <property type="match status" value="1"/>
</dbReference>
<feature type="active site" evidence="3">
    <location>
        <position position="375"/>
    </location>
</feature>
<feature type="active site" description="Nucleophile" evidence="3">
    <location>
        <position position="178"/>
    </location>
</feature>
<dbReference type="GO" id="GO:0009086">
    <property type="term" value="P:methionine biosynthetic process"/>
    <property type="evidence" value="ECO:0007669"/>
    <property type="project" value="TreeGrafter"/>
</dbReference>
<feature type="signal peptide" evidence="4">
    <location>
        <begin position="1"/>
        <end position="23"/>
    </location>
</feature>
<dbReference type="HAMAP" id="MF_00296">
    <property type="entry name" value="MetX_acyltransf"/>
    <property type="match status" value="1"/>
</dbReference>